<feature type="transmembrane region" description="Helical" evidence="6">
    <location>
        <begin position="183"/>
        <end position="202"/>
    </location>
</feature>
<keyword evidence="2 6" id="KW-0812">Transmembrane</keyword>
<accession>A0A0B7MFG9</accession>
<keyword evidence="6" id="KW-0573">Peptidoglycan synthesis</keyword>
<evidence type="ECO:0000256" key="4">
    <source>
        <dbReference type="ARBA" id="ARBA00022989"/>
    </source>
</evidence>
<keyword evidence="8" id="KW-1185">Reference proteome</keyword>
<dbReference type="PANTHER" id="PTHR30474:SF1">
    <property type="entry name" value="PEPTIDOGLYCAN GLYCOSYLTRANSFERASE MRDB"/>
    <property type="match status" value="1"/>
</dbReference>
<feature type="transmembrane region" description="Helical" evidence="6">
    <location>
        <begin position="309"/>
        <end position="327"/>
    </location>
</feature>
<keyword evidence="6" id="KW-1003">Cell membrane</keyword>
<comment type="subcellular location">
    <subcellularLocation>
        <location evidence="6">Cell membrane</location>
        <topology evidence="6">Multi-pass membrane protein</topology>
    </subcellularLocation>
    <subcellularLocation>
        <location evidence="1">Membrane</location>
        <topology evidence="1">Multi-pass membrane protein</topology>
    </subcellularLocation>
</comment>
<feature type="transmembrane region" description="Helical" evidence="6">
    <location>
        <begin position="347"/>
        <end position="367"/>
    </location>
</feature>
<reference evidence="8" key="1">
    <citation type="submission" date="2015-01" db="EMBL/GenBank/DDBJ databases">
        <authorList>
            <person name="Manzoor Shahid"/>
            <person name="Zubair Saima"/>
        </authorList>
    </citation>
    <scope>NUCLEOTIDE SEQUENCE [LARGE SCALE GENOMIC DNA]</scope>
    <source>
        <strain evidence="8">Sp3</strain>
    </source>
</reference>
<keyword evidence="3 6" id="KW-0133">Cell shape</keyword>
<feature type="transmembrane region" description="Helical" evidence="6">
    <location>
        <begin position="271"/>
        <end position="297"/>
    </location>
</feature>
<keyword evidence="4 6" id="KW-1133">Transmembrane helix</keyword>
<dbReference type="EMBL" id="CDRZ01000242">
    <property type="protein sequence ID" value="CEO89349.1"/>
    <property type="molecule type" value="Genomic_DNA"/>
</dbReference>
<evidence type="ECO:0000256" key="1">
    <source>
        <dbReference type="ARBA" id="ARBA00004141"/>
    </source>
</evidence>
<dbReference type="GO" id="GO:0008360">
    <property type="term" value="P:regulation of cell shape"/>
    <property type="evidence" value="ECO:0007669"/>
    <property type="project" value="UniProtKB-KW"/>
</dbReference>
<dbReference type="PANTHER" id="PTHR30474">
    <property type="entry name" value="CELL CYCLE PROTEIN"/>
    <property type="match status" value="1"/>
</dbReference>
<dbReference type="GO" id="GO:0032153">
    <property type="term" value="C:cell division site"/>
    <property type="evidence" value="ECO:0007669"/>
    <property type="project" value="TreeGrafter"/>
</dbReference>
<dbReference type="HAMAP" id="MF_02079">
    <property type="entry name" value="PGT_RodA"/>
    <property type="match status" value="1"/>
</dbReference>
<dbReference type="Pfam" id="PF01098">
    <property type="entry name" value="FTSW_RODA_SPOVE"/>
    <property type="match status" value="1"/>
</dbReference>
<comment type="catalytic activity">
    <reaction evidence="6">
        <text>[GlcNAc-(1-&gt;4)-Mur2Ac(oyl-L-Ala-gamma-D-Glu-L-Lys-D-Ala-D-Ala)](n)-di-trans,octa-cis-undecaprenyl diphosphate + beta-D-GlcNAc-(1-&gt;4)-Mur2Ac(oyl-L-Ala-gamma-D-Glu-L-Lys-D-Ala-D-Ala)-di-trans,octa-cis-undecaprenyl diphosphate = [GlcNAc-(1-&gt;4)-Mur2Ac(oyl-L-Ala-gamma-D-Glu-L-Lys-D-Ala-D-Ala)](n+1)-di-trans,octa-cis-undecaprenyl diphosphate + di-trans,octa-cis-undecaprenyl diphosphate + H(+)</text>
        <dbReference type="Rhea" id="RHEA:23708"/>
        <dbReference type="Rhea" id="RHEA-COMP:9602"/>
        <dbReference type="Rhea" id="RHEA-COMP:9603"/>
        <dbReference type="ChEBI" id="CHEBI:15378"/>
        <dbReference type="ChEBI" id="CHEBI:58405"/>
        <dbReference type="ChEBI" id="CHEBI:60033"/>
        <dbReference type="ChEBI" id="CHEBI:78435"/>
        <dbReference type="EC" id="2.4.99.28"/>
    </reaction>
</comment>
<comment type="function">
    <text evidence="6">Peptidoglycan polymerase that is essential for cell wall elongation.</text>
</comment>
<evidence type="ECO:0000313" key="7">
    <source>
        <dbReference type="EMBL" id="CEO89349.1"/>
    </source>
</evidence>
<name>A0A0B7MFG9_9FIRM</name>
<comment type="similarity">
    <text evidence="6">Belongs to the SEDS family. MrdB/RodA subfamily.</text>
</comment>
<gene>
    <name evidence="6" type="primary">rodA</name>
    <name evidence="7" type="ORF">SSCH_450022</name>
</gene>
<dbReference type="GO" id="GO:0071555">
    <property type="term" value="P:cell wall organization"/>
    <property type="evidence" value="ECO:0007669"/>
    <property type="project" value="UniProtKB-KW"/>
</dbReference>
<keyword evidence="6" id="KW-0328">Glycosyltransferase</keyword>
<proteinExistence type="inferred from homology"/>
<evidence type="ECO:0000256" key="6">
    <source>
        <dbReference type="HAMAP-Rule" id="MF_02079"/>
    </source>
</evidence>
<keyword evidence="5 6" id="KW-0472">Membrane</keyword>
<sequence>MAFNKRLLKNLDYVLIGNIILIMGLSLLILSSATANIAADPLFYVKKHLISIGLGVICAVIIISFDYTKLMRFDKYIYLLLIILLVVVDIKGIVSHGARQWLSLGPFVFQPSEFGKIMMIICFASFLVKRQGELRTLKDLIPSFLYFSVPFLLIVLQDLGTALVFVVILFGMLFIAGAKPSLLLGIIGTGLAVVVLAVGLHLSPLELPLPLKDHQINRLTAFIDPYKDPHDTGYHIIQSLVAVGSGGLLGKGLYHGTQVQLNFLPEHHTDFIFSVVGEELGFVGAAFVLLLYYILISRTIRTAFRSRDLFGRLIVGGIVCMWMFHIFENVGMAIGVMPVTGIPLPFLSHGGSFMITNLAAIGLILSVQLRRENMLF</sequence>
<feature type="transmembrane region" description="Helical" evidence="6">
    <location>
        <begin position="162"/>
        <end position="178"/>
    </location>
</feature>
<feature type="transmembrane region" description="Helical" evidence="6">
    <location>
        <begin position="12"/>
        <end position="37"/>
    </location>
</feature>
<protein>
    <recommendedName>
        <fullName evidence="6">Peptidoglycan glycosyltransferase RodA</fullName>
        <shortName evidence="6">PGT</shortName>
        <ecNumber evidence="6">2.4.99.28</ecNumber>
    </recommendedName>
    <alternativeName>
        <fullName evidence="6">Cell elongation protein RodA</fullName>
    </alternativeName>
    <alternativeName>
        <fullName evidence="6">Cell wall polymerase</fullName>
    </alternativeName>
    <alternativeName>
        <fullName evidence="6">Peptidoglycan polymerase</fullName>
        <shortName evidence="6">PG polymerase</shortName>
    </alternativeName>
</protein>
<dbReference type="GO" id="GO:0051301">
    <property type="term" value="P:cell division"/>
    <property type="evidence" value="ECO:0007669"/>
    <property type="project" value="InterPro"/>
</dbReference>
<evidence type="ECO:0000313" key="8">
    <source>
        <dbReference type="Proteomes" id="UP000046155"/>
    </source>
</evidence>
<dbReference type="EC" id="2.4.99.28" evidence="6"/>
<dbReference type="InterPro" id="IPR001182">
    <property type="entry name" value="FtsW/RodA"/>
</dbReference>
<dbReference type="NCBIfam" id="TIGR02210">
    <property type="entry name" value="rodA_shape"/>
    <property type="match status" value="1"/>
</dbReference>
<evidence type="ECO:0000256" key="3">
    <source>
        <dbReference type="ARBA" id="ARBA00022960"/>
    </source>
</evidence>
<dbReference type="GO" id="GO:0005886">
    <property type="term" value="C:plasma membrane"/>
    <property type="evidence" value="ECO:0007669"/>
    <property type="project" value="UniProtKB-SubCell"/>
</dbReference>
<dbReference type="GO" id="GO:0009252">
    <property type="term" value="P:peptidoglycan biosynthetic process"/>
    <property type="evidence" value="ECO:0007669"/>
    <property type="project" value="UniProtKB-UniRule"/>
</dbReference>
<dbReference type="OrthoDB" id="9812661at2"/>
<organism evidence="7 8">
    <name type="scientific">Syntrophaceticus schinkii</name>
    <dbReference type="NCBI Taxonomy" id="499207"/>
    <lineage>
        <taxon>Bacteria</taxon>
        <taxon>Bacillati</taxon>
        <taxon>Bacillota</taxon>
        <taxon>Clostridia</taxon>
        <taxon>Thermoanaerobacterales</taxon>
        <taxon>Thermoanaerobacterales Family III. Incertae Sedis</taxon>
        <taxon>Syntrophaceticus</taxon>
    </lineage>
</organism>
<dbReference type="GO" id="GO:0015648">
    <property type="term" value="F:lipid-linked peptidoglycan transporter activity"/>
    <property type="evidence" value="ECO:0007669"/>
    <property type="project" value="TreeGrafter"/>
</dbReference>
<evidence type="ECO:0000256" key="5">
    <source>
        <dbReference type="ARBA" id="ARBA00023136"/>
    </source>
</evidence>
<evidence type="ECO:0000256" key="2">
    <source>
        <dbReference type="ARBA" id="ARBA00022692"/>
    </source>
</evidence>
<feature type="transmembrane region" description="Helical" evidence="6">
    <location>
        <begin position="76"/>
        <end position="95"/>
    </location>
</feature>
<dbReference type="GO" id="GO:0008955">
    <property type="term" value="F:peptidoglycan glycosyltransferase activity"/>
    <property type="evidence" value="ECO:0007669"/>
    <property type="project" value="UniProtKB-UniRule"/>
</dbReference>
<keyword evidence="6" id="KW-0808">Transferase</keyword>
<keyword evidence="6" id="KW-0961">Cell wall biogenesis/degradation</keyword>
<dbReference type="UniPathway" id="UPA00219"/>
<feature type="transmembrane region" description="Helical" evidence="6">
    <location>
        <begin position="49"/>
        <end position="67"/>
    </location>
</feature>
<dbReference type="AlphaFoldDB" id="A0A0B7MFG9"/>
<comment type="pathway">
    <text evidence="6">Cell wall biogenesis; peptidoglycan biosynthesis.</text>
</comment>
<dbReference type="InterPro" id="IPR011923">
    <property type="entry name" value="RodA/MrdB"/>
</dbReference>
<dbReference type="Proteomes" id="UP000046155">
    <property type="component" value="Unassembled WGS sequence"/>
</dbReference>